<keyword evidence="3" id="KW-0520">NAD</keyword>
<evidence type="ECO:0000256" key="1">
    <source>
        <dbReference type="ARBA" id="ARBA00007358"/>
    </source>
</evidence>
<dbReference type="EMBL" id="JAFGIX010000060">
    <property type="protein sequence ID" value="MBN1573974.1"/>
    <property type="molecule type" value="Genomic_DNA"/>
</dbReference>
<dbReference type="PROSITE" id="PS00913">
    <property type="entry name" value="ADH_IRON_1"/>
    <property type="match status" value="1"/>
</dbReference>
<dbReference type="Pfam" id="PF00465">
    <property type="entry name" value="Fe-ADH"/>
    <property type="match status" value="1"/>
</dbReference>
<dbReference type="InterPro" id="IPR056798">
    <property type="entry name" value="ADH_Fe_C"/>
</dbReference>
<comment type="caution">
    <text evidence="6">The sequence shown here is derived from an EMBL/GenBank/DDBJ whole genome shotgun (WGS) entry which is preliminary data.</text>
</comment>
<proteinExistence type="inferred from homology"/>
<feature type="domain" description="Alcohol dehydrogenase iron-type/glycerol dehydrogenase GldA" evidence="4">
    <location>
        <begin position="11"/>
        <end position="181"/>
    </location>
</feature>
<evidence type="ECO:0000256" key="2">
    <source>
        <dbReference type="ARBA" id="ARBA00023002"/>
    </source>
</evidence>
<dbReference type="InterPro" id="IPR001670">
    <property type="entry name" value="ADH_Fe/GldA"/>
</dbReference>
<comment type="similarity">
    <text evidence="1">Belongs to the iron-containing alcohol dehydrogenase family.</text>
</comment>
<dbReference type="FunFam" id="3.40.50.1970:FF:000003">
    <property type="entry name" value="Alcohol dehydrogenase, iron-containing"/>
    <property type="match status" value="1"/>
</dbReference>
<name>A0A9D8KGY0_9DELT</name>
<dbReference type="Pfam" id="PF25137">
    <property type="entry name" value="ADH_Fe_C"/>
    <property type="match status" value="1"/>
</dbReference>
<gene>
    <name evidence="6" type="ORF">JW984_12330</name>
</gene>
<evidence type="ECO:0000259" key="5">
    <source>
        <dbReference type="Pfam" id="PF25137"/>
    </source>
</evidence>
<dbReference type="InterPro" id="IPR039697">
    <property type="entry name" value="Alcohol_dehydrogenase_Fe"/>
</dbReference>
<dbReference type="CDD" id="cd14865">
    <property type="entry name" value="Fe-ADH-like"/>
    <property type="match status" value="1"/>
</dbReference>
<dbReference type="Gene3D" id="1.20.1090.10">
    <property type="entry name" value="Dehydroquinate synthase-like - alpha domain"/>
    <property type="match status" value="1"/>
</dbReference>
<evidence type="ECO:0000313" key="6">
    <source>
        <dbReference type="EMBL" id="MBN1573974.1"/>
    </source>
</evidence>
<feature type="domain" description="Fe-containing alcohol dehydrogenase-like C-terminal" evidence="5">
    <location>
        <begin position="192"/>
        <end position="390"/>
    </location>
</feature>
<evidence type="ECO:0000256" key="3">
    <source>
        <dbReference type="ARBA" id="ARBA00023027"/>
    </source>
</evidence>
<evidence type="ECO:0000259" key="4">
    <source>
        <dbReference type="Pfam" id="PF00465"/>
    </source>
</evidence>
<dbReference type="Gene3D" id="3.40.50.1970">
    <property type="match status" value="1"/>
</dbReference>
<reference evidence="6" key="1">
    <citation type="journal article" date="2021" name="Environ. Microbiol.">
        <title>Genomic characterization of three novel Desulfobacterota classes expand the metabolic and phylogenetic diversity of the phylum.</title>
        <authorList>
            <person name="Murphy C.L."/>
            <person name="Biggerstaff J."/>
            <person name="Eichhorn A."/>
            <person name="Ewing E."/>
            <person name="Shahan R."/>
            <person name="Soriano D."/>
            <person name="Stewart S."/>
            <person name="VanMol K."/>
            <person name="Walker R."/>
            <person name="Walters P."/>
            <person name="Elshahed M.S."/>
            <person name="Youssef N.H."/>
        </authorList>
    </citation>
    <scope>NUCLEOTIDE SEQUENCE</scope>
    <source>
        <strain evidence="6">Zod_Metabat.24</strain>
    </source>
</reference>
<dbReference type="FunFam" id="1.20.1090.10:FF:000001">
    <property type="entry name" value="Aldehyde-alcohol dehydrogenase"/>
    <property type="match status" value="1"/>
</dbReference>
<dbReference type="PANTHER" id="PTHR11496:SF102">
    <property type="entry name" value="ALCOHOL DEHYDROGENASE 4"/>
    <property type="match status" value="1"/>
</dbReference>
<keyword evidence="2" id="KW-0560">Oxidoreductase</keyword>
<accession>A0A9D8KGY0</accession>
<dbReference type="SUPFAM" id="SSF56796">
    <property type="entry name" value="Dehydroquinate synthase-like"/>
    <property type="match status" value="1"/>
</dbReference>
<dbReference type="PANTHER" id="PTHR11496">
    <property type="entry name" value="ALCOHOL DEHYDROGENASE"/>
    <property type="match status" value="1"/>
</dbReference>
<organism evidence="6 7">
    <name type="scientific">Candidatus Zymogenus saltonus</name>
    <dbReference type="NCBI Taxonomy" id="2844893"/>
    <lineage>
        <taxon>Bacteria</taxon>
        <taxon>Deltaproteobacteria</taxon>
        <taxon>Candidatus Zymogenia</taxon>
        <taxon>Candidatus Zymogeniales</taxon>
        <taxon>Candidatus Zymogenaceae</taxon>
        <taxon>Candidatus Zymogenus</taxon>
    </lineage>
</organism>
<sequence length="390" mass="41221">MVPEYYEFLCPVRIISGMKALANITFEMELLGAKKALIVTDEGVSKAGLVKNVQKAFGGSKCEIGAIYDKTPPDSGTDVVNEVAKLFKDKKCDCFIAVGGGSCIDTAKCANMIIVEGTNDLMKFQGVERLSKPLKPFIVVPTTAGTGSEVTSAAVIYDVKNKTKLAFTSGLLIPHVAILDPKMTVTMPAKITASTGMDALTHAVEAYYCIQKNPISDAYSIAAIRIIFDSLLESTLKPKDEKKRLAMLNASLLAGVAFSNSLVGVVHGIAHAAGGVARVPHGIANSILLPYGMENNFDKAGDIIAELAPFMGASTKGSKLDQAKAAVAAVRQLTNELKDASGLPTKLSEAGVTKDQLEAIAKTAINDGSCTMNPEEITFEVALDILKKAF</sequence>
<dbReference type="GO" id="GO:0004022">
    <property type="term" value="F:alcohol dehydrogenase (NAD+) activity"/>
    <property type="evidence" value="ECO:0007669"/>
    <property type="project" value="TreeGrafter"/>
</dbReference>
<dbReference type="GO" id="GO:0046872">
    <property type="term" value="F:metal ion binding"/>
    <property type="evidence" value="ECO:0007669"/>
    <property type="project" value="InterPro"/>
</dbReference>
<dbReference type="Proteomes" id="UP000809273">
    <property type="component" value="Unassembled WGS sequence"/>
</dbReference>
<dbReference type="AlphaFoldDB" id="A0A9D8KGY0"/>
<reference evidence="6" key="2">
    <citation type="submission" date="2021-01" db="EMBL/GenBank/DDBJ databases">
        <authorList>
            <person name="Hahn C.R."/>
            <person name="Youssef N.H."/>
            <person name="Elshahed M."/>
        </authorList>
    </citation>
    <scope>NUCLEOTIDE SEQUENCE</scope>
    <source>
        <strain evidence="6">Zod_Metabat.24</strain>
    </source>
</reference>
<protein>
    <submittedName>
        <fullName evidence="6">Iron-containing alcohol dehydrogenase</fullName>
    </submittedName>
</protein>
<dbReference type="InterPro" id="IPR018211">
    <property type="entry name" value="ADH_Fe_CS"/>
</dbReference>
<evidence type="ECO:0000313" key="7">
    <source>
        <dbReference type="Proteomes" id="UP000809273"/>
    </source>
</evidence>